<evidence type="ECO:0000256" key="3">
    <source>
        <dbReference type="ARBA" id="ARBA00022475"/>
    </source>
</evidence>
<evidence type="ECO:0000256" key="7">
    <source>
        <dbReference type="SAM" id="Phobius"/>
    </source>
</evidence>
<comment type="subcellular location">
    <subcellularLocation>
        <location evidence="1">Cell membrane</location>
        <topology evidence="1">Multi-pass membrane protein</topology>
    </subcellularLocation>
</comment>
<accession>A0A6N4XFL2</accession>
<evidence type="ECO:0000256" key="6">
    <source>
        <dbReference type="ARBA" id="ARBA00023136"/>
    </source>
</evidence>
<dbReference type="InterPro" id="IPR051539">
    <property type="entry name" value="T4SS-coupling_protein"/>
</dbReference>
<dbReference type="GO" id="GO:0005886">
    <property type="term" value="C:plasma membrane"/>
    <property type="evidence" value="ECO:0007669"/>
    <property type="project" value="UniProtKB-SubCell"/>
</dbReference>
<feature type="transmembrane region" description="Helical" evidence="7">
    <location>
        <begin position="36"/>
        <end position="52"/>
    </location>
</feature>
<keyword evidence="6 7" id="KW-0472">Membrane</keyword>
<dbReference type="Pfam" id="PF02534">
    <property type="entry name" value="T4SS-DNA_transf"/>
    <property type="match status" value="1"/>
</dbReference>
<dbReference type="Proteomes" id="UP000445144">
    <property type="component" value="Unassembled WGS sequence"/>
</dbReference>
<feature type="transmembrane region" description="Helical" evidence="7">
    <location>
        <begin position="64"/>
        <end position="82"/>
    </location>
</feature>
<dbReference type="Gene3D" id="3.40.50.300">
    <property type="entry name" value="P-loop containing nucleotide triphosphate hydrolases"/>
    <property type="match status" value="1"/>
</dbReference>
<reference evidence="8 9" key="1">
    <citation type="submission" date="2020-01" db="EMBL/GenBank/DDBJ databases">
        <authorList>
            <person name="Rodrigo-Torres L."/>
            <person name="Arahal R. D."/>
            <person name="Lucena T."/>
        </authorList>
    </citation>
    <scope>NUCLEOTIDE SEQUENCE [LARGE SCALE GENOMIC DNA]</scope>
    <source>
        <strain evidence="8 9">CECT 9293</strain>
    </source>
</reference>
<name>A0A6N4XFL2_9FLAO</name>
<dbReference type="RefSeq" id="WP_162034114.1">
    <property type="nucleotide sequence ID" value="NZ_CACVBR010000055.1"/>
</dbReference>
<dbReference type="PANTHER" id="PTHR37937">
    <property type="entry name" value="CONJUGATIVE TRANSFER: DNA TRANSPORT"/>
    <property type="match status" value="1"/>
</dbReference>
<evidence type="ECO:0000256" key="2">
    <source>
        <dbReference type="ARBA" id="ARBA00008806"/>
    </source>
</evidence>
<dbReference type="SUPFAM" id="SSF52540">
    <property type="entry name" value="P-loop containing nucleoside triphosphate hydrolases"/>
    <property type="match status" value="1"/>
</dbReference>
<keyword evidence="4 7" id="KW-0812">Transmembrane</keyword>
<dbReference type="EMBL" id="CACVBR010000055">
    <property type="protein sequence ID" value="CAA7197447.1"/>
    <property type="molecule type" value="Genomic_DNA"/>
</dbReference>
<evidence type="ECO:0000256" key="1">
    <source>
        <dbReference type="ARBA" id="ARBA00004651"/>
    </source>
</evidence>
<dbReference type="InterPro" id="IPR003688">
    <property type="entry name" value="TraG/VirD4"/>
</dbReference>
<dbReference type="PANTHER" id="PTHR37937:SF1">
    <property type="entry name" value="CONJUGATIVE TRANSFER: DNA TRANSPORT"/>
    <property type="match status" value="1"/>
</dbReference>
<evidence type="ECO:0000313" key="8">
    <source>
        <dbReference type="EMBL" id="CAA7197447.1"/>
    </source>
</evidence>
<dbReference type="AlphaFoldDB" id="A0A6N4XFL2"/>
<gene>
    <name evidence="8" type="ORF">CHRY9293_03506</name>
</gene>
<feature type="transmembrane region" description="Helical" evidence="7">
    <location>
        <begin position="6"/>
        <end position="29"/>
    </location>
</feature>
<evidence type="ECO:0008006" key="10">
    <source>
        <dbReference type="Google" id="ProtNLM"/>
    </source>
</evidence>
<evidence type="ECO:0000256" key="4">
    <source>
        <dbReference type="ARBA" id="ARBA00022692"/>
    </source>
</evidence>
<comment type="similarity">
    <text evidence="2">Belongs to the VirD4/TraG family.</text>
</comment>
<keyword evidence="9" id="KW-1185">Reference proteome</keyword>
<proteinExistence type="inferred from homology"/>
<protein>
    <recommendedName>
        <fullName evidence="10">Type IV secretory system conjugative DNA transfer family protein</fullName>
    </recommendedName>
</protein>
<evidence type="ECO:0000313" key="9">
    <source>
        <dbReference type="Proteomes" id="UP000445144"/>
    </source>
</evidence>
<evidence type="ECO:0000256" key="5">
    <source>
        <dbReference type="ARBA" id="ARBA00022989"/>
    </source>
</evidence>
<dbReference type="InterPro" id="IPR027417">
    <property type="entry name" value="P-loop_NTPase"/>
</dbReference>
<keyword evidence="3" id="KW-1003">Cell membrane</keyword>
<dbReference type="CDD" id="cd01127">
    <property type="entry name" value="TrwB_TraG_TraD_VirD4"/>
    <property type="match status" value="1"/>
</dbReference>
<keyword evidence="5 7" id="KW-1133">Transmembrane helix</keyword>
<organism evidence="8 9">
    <name type="scientific">Chryseobacterium potabilaquae</name>
    <dbReference type="NCBI Taxonomy" id="2675057"/>
    <lineage>
        <taxon>Bacteria</taxon>
        <taxon>Pseudomonadati</taxon>
        <taxon>Bacteroidota</taxon>
        <taxon>Flavobacteriia</taxon>
        <taxon>Flavobacteriales</taxon>
        <taxon>Weeksellaceae</taxon>
        <taxon>Chryseobacterium group</taxon>
        <taxon>Chryseobacterium</taxon>
    </lineage>
</organism>
<sequence length="537" mass="61295">METLQLVKIVLVFFGILSLSIVILLSYIFSSKIYELLKIIPILLVWVIANSLNKKFFHFEPKTLTFIYGSSLISSLLFYIFFGKKTTSKDEKEKKYTIRLEHEGGVIVYDNPFNGFLVYGGAEAGKTSSIGKPLLKEFMRNNFSLFIYDAKDSDYTLTASKIKNDINYPYPIFNLDFFDATKSSRTNIFSKKVISDDILVPVFAEIFFSSFLKDDEKKDEWFDMALGVFKGVTWVFYQHHSDICTLPHICNFIQYANVDQLKAFISKDRIGQNYASALFESEGSEKTQSSILVNLSKTIANFSANKNVSYVLSGDDFEFTLADPTNPKTICVSNNFMAREVISPVVVLLFVALAKQIKFGNQTPIAFFMDEATTFKIPDLEAYPSELREYMVSFVLLTQSAGKIEKKYSKYDRSSLESNLANQFYGWTADIIALENYAKQFSKIDEKYKSFTRSSNSKQSTTTSSRKEIRYDGEFFGTLKPGEFVGKAKNANIPRFHTRFKPYKGGKADSVVLPRIITKEDIDKNYEKIIKDIEVLL</sequence>